<sequence length="284" mass="31955">MLSFKIMQEFYLNDFLNIPGISSASGIEFLEGQIYIVSDNSNYLYDYRITENLLNRHVLLQSPQMERIAKPLKLDLEAMVLTDDRIYTFGSGSTAVRERGFSISRNDWSTTELDMGNLYSAMKKSANISSSDFNIEGVAMHGNSWLFLNRGNGPAGRNVIFKVDGDDLINDFVITCFDINLPQIDGLLFGFSGASVVDDTLYFIATAEEGLSTYEDGEIGGTVFGKFDLINMRMDHCQKISNDQKFEGITYYELQPDMISFLLCEDSDGSSDLTTIYRLDFNLP</sequence>
<keyword evidence="2" id="KW-1185">Reference proteome</keyword>
<dbReference type="EMBL" id="BJXH01000028">
    <property type="protein sequence ID" value="GEM69025.1"/>
    <property type="molecule type" value="Genomic_DNA"/>
</dbReference>
<accession>A0ABQ0W907</accession>
<dbReference type="InterPro" id="IPR053851">
    <property type="entry name" value="DUF6929"/>
</dbReference>
<dbReference type="Proteomes" id="UP000321676">
    <property type="component" value="Unassembled WGS sequence"/>
</dbReference>
<gene>
    <name evidence="1" type="ORF">SMI01S_26310</name>
</gene>
<proteinExistence type="predicted"/>
<comment type="caution">
    <text evidence="1">The sequence shown here is derived from an EMBL/GenBank/DDBJ whole genome shotgun (WGS) entry which is preliminary data.</text>
</comment>
<organism evidence="1 2">
    <name type="scientific">Sphingobacterium mizutaii NBRC 14946 = DSM 11724</name>
    <dbReference type="NCBI Taxonomy" id="1220576"/>
    <lineage>
        <taxon>Bacteria</taxon>
        <taxon>Pseudomonadati</taxon>
        <taxon>Bacteroidota</taxon>
        <taxon>Sphingobacteriia</taxon>
        <taxon>Sphingobacteriales</taxon>
        <taxon>Sphingobacteriaceae</taxon>
        <taxon>Sphingobacterium</taxon>
    </lineage>
</organism>
<evidence type="ECO:0000313" key="1">
    <source>
        <dbReference type="EMBL" id="GEM69025.1"/>
    </source>
</evidence>
<name>A0ABQ0W907_9SPHI</name>
<protein>
    <submittedName>
        <fullName evidence="1">Uncharacterized protein</fullName>
    </submittedName>
</protein>
<evidence type="ECO:0000313" key="2">
    <source>
        <dbReference type="Proteomes" id="UP000321676"/>
    </source>
</evidence>
<dbReference type="Pfam" id="PF22000">
    <property type="entry name" value="DUF6929"/>
    <property type="match status" value="1"/>
</dbReference>
<reference evidence="1 2" key="1">
    <citation type="submission" date="2019-07" db="EMBL/GenBank/DDBJ databases">
        <title>Whole genome shotgun sequence of Sphingobacterium mizutaii NBRC 14946.</title>
        <authorList>
            <person name="Hosoyama A."/>
            <person name="Uohara A."/>
            <person name="Ohji S."/>
            <person name="Ichikawa N."/>
        </authorList>
    </citation>
    <scope>NUCLEOTIDE SEQUENCE [LARGE SCALE GENOMIC DNA]</scope>
    <source>
        <strain evidence="1 2">NBRC 14946</strain>
    </source>
</reference>
<dbReference type="RefSeq" id="WP_093095387.1">
    <property type="nucleotide sequence ID" value="NZ_BJXH01000028.1"/>
</dbReference>